<sequence length="727" mass="77439">MRPISASIALFACTAAFDAVAQQAQTPAPAQVPGELEAVVVESSADASAQGLPKPYAGGQVARGARVGVLGTQDLRDTPFSITSYTQELIKDMQAQSVGEVLQNDAGVRQARGFGNFQELYILRGFPLYSDDIAYNGLYGMLPRQYVASEFFERVDVIRGANAFLNGAAPGSTGLGGSINLVPKRAGNDSLSSVSAGIQSGGQFFVSTDLARRFGPDQSTGIRLNAVRRDGDTGIDGESRELTALGLGLDWRSSNVRLSADLGFQDNQYEGGRPSVTPAGFIPAVPGNKVNYAQPWTYSKERDLFGTVRGEWDINDGLTAWAAGGLRRSKESNSLAGVTMVNTAGDATSSRFDNEREDDIATGELGLRGRFATGAVNHEVVVSGSVYSAEERNAWGMGGTSMDTNIYSPFPSARPALTASGGNLSDPARVGETDTRSVAIADTLSFAQDTVRLTLGARRQTIEQSSYDYDTGARSSHYKDSAITPVAGIVFKATDAVSLYANYIEGLQAGEVAPAESGGSPVSNAGEVFAPYRSKQKEVGVKWEGRTLGATLAAFTTDRPVSYVQNGVFGAFGEQRNRGIELNTFGEIRPGLRVLGGVTFLQATLKRTEGGVDQGNRGIGVPARQFNLGLEWDVPGAPGLALNARVVHTGKQYADTANTLTVPSWTRADIGARYVTEVGRNRLLTIRARIDNLFDRQYWASVGGYPGANYLVQSYPRTFMLSASLEF</sequence>
<evidence type="ECO:0000256" key="14">
    <source>
        <dbReference type="PROSITE-ProRule" id="PRU01360"/>
    </source>
</evidence>
<evidence type="ECO:0000313" key="20">
    <source>
        <dbReference type="EMBL" id="GAA4339954.1"/>
    </source>
</evidence>
<dbReference type="Proteomes" id="UP001501671">
    <property type="component" value="Unassembled WGS sequence"/>
</dbReference>
<accession>A0ABP8HIW2</accession>
<feature type="signal peptide" evidence="17">
    <location>
        <begin position="1"/>
        <end position="21"/>
    </location>
</feature>
<evidence type="ECO:0000256" key="12">
    <source>
        <dbReference type="ARBA" id="ARBA00023170"/>
    </source>
</evidence>
<evidence type="ECO:0000256" key="11">
    <source>
        <dbReference type="ARBA" id="ARBA00023136"/>
    </source>
</evidence>
<keyword evidence="4 14" id="KW-1134">Transmembrane beta strand</keyword>
<keyword evidence="3 14" id="KW-0813">Transport</keyword>
<evidence type="ECO:0000256" key="3">
    <source>
        <dbReference type="ARBA" id="ARBA00022448"/>
    </source>
</evidence>
<dbReference type="InterPro" id="IPR039426">
    <property type="entry name" value="TonB-dep_rcpt-like"/>
</dbReference>
<dbReference type="CDD" id="cd01347">
    <property type="entry name" value="ligand_gated_channel"/>
    <property type="match status" value="1"/>
</dbReference>
<evidence type="ECO:0000256" key="6">
    <source>
        <dbReference type="ARBA" id="ARBA00022692"/>
    </source>
</evidence>
<evidence type="ECO:0000256" key="5">
    <source>
        <dbReference type="ARBA" id="ARBA00022496"/>
    </source>
</evidence>
<keyword evidence="7 17" id="KW-0732">Signal</keyword>
<keyword evidence="10 16" id="KW-0798">TonB box</keyword>
<keyword evidence="6 14" id="KW-0812">Transmembrane</keyword>
<evidence type="ECO:0000313" key="21">
    <source>
        <dbReference type="Proteomes" id="UP001501671"/>
    </source>
</evidence>
<keyword evidence="21" id="KW-1185">Reference proteome</keyword>
<dbReference type="InterPro" id="IPR010105">
    <property type="entry name" value="TonB_sidphr_rcpt"/>
</dbReference>
<evidence type="ECO:0000256" key="9">
    <source>
        <dbReference type="ARBA" id="ARBA00023065"/>
    </source>
</evidence>
<evidence type="ECO:0000256" key="4">
    <source>
        <dbReference type="ARBA" id="ARBA00022452"/>
    </source>
</evidence>
<dbReference type="PANTHER" id="PTHR32552:SF82">
    <property type="entry name" value="FCUA PROTEIN"/>
    <property type="match status" value="1"/>
</dbReference>
<reference evidence="21" key="1">
    <citation type="journal article" date="2019" name="Int. J. Syst. Evol. Microbiol.">
        <title>The Global Catalogue of Microorganisms (GCM) 10K type strain sequencing project: providing services to taxonomists for standard genome sequencing and annotation.</title>
        <authorList>
            <consortium name="The Broad Institute Genomics Platform"/>
            <consortium name="The Broad Institute Genome Sequencing Center for Infectious Disease"/>
            <person name="Wu L."/>
            <person name="Ma J."/>
        </authorList>
    </citation>
    <scope>NUCLEOTIDE SEQUENCE [LARGE SCALE GENOMIC DNA]</scope>
    <source>
        <strain evidence="21">JCM 17666</strain>
    </source>
</reference>
<comment type="caution">
    <text evidence="20">The sequence shown here is derived from an EMBL/GenBank/DDBJ whole genome shotgun (WGS) entry which is preliminary data.</text>
</comment>
<feature type="short sequence motif" description="TonB C-terminal box" evidence="15">
    <location>
        <begin position="710"/>
        <end position="727"/>
    </location>
</feature>
<dbReference type="InterPro" id="IPR037066">
    <property type="entry name" value="Plug_dom_sf"/>
</dbReference>
<keyword evidence="13 14" id="KW-0998">Cell outer membrane</keyword>
<evidence type="ECO:0000256" key="15">
    <source>
        <dbReference type="PROSITE-ProRule" id="PRU10144"/>
    </source>
</evidence>
<evidence type="ECO:0000256" key="7">
    <source>
        <dbReference type="ARBA" id="ARBA00022729"/>
    </source>
</evidence>
<dbReference type="Pfam" id="PF00593">
    <property type="entry name" value="TonB_dep_Rec_b-barrel"/>
    <property type="match status" value="1"/>
</dbReference>
<evidence type="ECO:0000256" key="13">
    <source>
        <dbReference type="ARBA" id="ARBA00023237"/>
    </source>
</evidence>
<dbReference type="InterPro" id="IPR010917">
    <property type="entry name" value="TonB_rcpt_CS"/>
</dbReference>
<keyword evidence="12 20" id="KW-0675">Receptor</keyword>
<dbReference type="InterPro" id="IPR000531">
    <property type="entry name" value="Beta-barrel_TonB"/>
</dbReference>
<feature type="chain" id="PRO_5047243271" evidence="17">
    <location>
        <begin position="22"/>
        <end position="727"/>
    </location>
</feature>
<dbReference type="PANTHER" id="PTHR32552">
    <property type="entry name" value="FERRICHROME IRON RECEPTOR-RELATED"/>
    <property type="match status" value="1"/>
</dbReference>
<gene>
    <name evidence="20" type="ORF">GCM10023144_38840</name>
</gene>
<dbReference type="InterPro" id="IPR012910">
    <property type="entry name" value="Plug_dom"/>
</dbReference>
<keyword evidence="8" id="KW-0408">Iron</keyword>
<dbReference type="InterPro" id="IPR036942">
    <property type="entry name" value="Beta-barrel_TonB_sf"/>
</dbReference>
<evidence type="ECO:0000256" key="8">
    <source>
        <dbReference type="ARBA" id="ARBA00023004"/>
    </source>
</evidence>
<feature type="domain" description="TonB-dependent receptor plug" evidence="19">
    <location>
        <begin position="74"/>
        <end position="169"/>
    </location>
</feature>
<dbReference type="EMBL" id="BAABFO010000024">
    <property type="protein sequence ID" value="GAA4339954.1"/>
    <property type="molecule type" value="Genomic_DNA"/>
</dbReference>
<dbReference type="PROSITE" id="PS01156">
    <property type="entry name" value="TONB_DEPENDENT_REC_2"/>
    <property type="match status" value="1"/>
</dbReference>
<comment type="subcellular location">
    <subcellularLocation>
        <location evidence="1 14">Cell outer membrane</location>
        <topology evidence="1 14">Multi-pass membrane protein</topology>
    </subcellularLocation>
</comment>
<dbReference type="Pfam" id="PF07715">
    <property type="entry name" value="Plug"/>
    <property type="match status" value="1"/>
</dbReference>
<dbReference type="Gene3D" id="2.170.130.10">
    <property type="entry name" value="TonB-dependent receptor, plug domain"/>
    <property type="match status" value="1"/>
</dbReference>
<evidence type="ECO:0000259" key="19">
    <source>
        <dbReference type="Pfam" id="PF07715"/>
    </source>
</evidence>
<evidence type="ECO:0000256" key="17">
    <source>
        <dbReference type="SAM" id="SignalP"/>
    </source>
</evidence>
<dbReference type="NCBIfam" id="TIGR01783">
    <property type="entry name" value="TonB-siderophor"/>
    <property type="match status" value="1"/>
</dbReference>
<evidence type="ECO:0000256" key="10">
    <source>
        <dbReference type="ARBA" id="ARBA00023077"/>
    </source>
</evidence>
<organism evidence="20 21">
    <name type="scientific">Pigmentiphaga soli</name>
    <dbReference type="NCBI Taxonomy" id="1007095"/>
    <lineage>
        <taxon>Bacteria</taxon>
        <taxon>Pseudomonadati</taxon>
        <taxon>Pseudomonadota</taxon>
        <taxon>Betaproteobacteria</taxon>
        <taxon>Burkholderiales</taxon>
        <taxon>Alcaligenaceae</taxon>
        <taxon>Pigmentiphaga</taxon>
    </lineage>
</organism>
<proteinExistence type="inferred from homology"/>
<dbReference type="SUPFAM" id="SSF56935">
    <property type="entry name" value="Porins"/>
    <property type="match status" value="1"/>
</dbReference>
<evidence type="ECO:0000256" key="16">
    <source>
        <dbReference type="RuleBase" id="RU003357"/>
    </source>
</evidence>
<comment type="similarity">
    <text evidence="2 14 16">Belongs to the TonB-dependent receptor family.</text>
</comment>
<keyword evidence="9" id="KW-0406">Ion transport</keyword>
<keyword evidence="11 14" id="KW-0472">Membrane</keyword>
<dbReference type="RefSeq" id="WP_345251550.1">
    <property type="nucleotide sequence ID" value="NZ_BAABFO010000024.1"/>
</dbReference>
<evidence type="ECO:0000256" key="1">
    <source>
        <dbReference type="ARBA" id="ARBA00004571"/>
    </source>
</evidence>
<evidence type="ECO:0000256" key="2">
    <source>
        <dbReference type="ARBA" id="ARBA00009810"/>
    </source>
</evidence>
<dbReference type="PROSITE" id="PS52016">
    <property type="entry name" value="TONB_DEPENDENT_REC_3"/>
    <property type="match status" value="1"/>
</dbReference>
<dbReference type="Gene3D" id="2.40.170.20">
    <property type="entry name" value="TonB-dependent receptor, beta-barrel domain"/>
    <property type="match status" value="1"/>
</dbReference>
<protein>
    <submittedName>
        <fullName evidence="20">TonB-dependent receptor</fullName>
    </submittedName>
</protein>
<feature type="domain" description="TonB-dependent receptor-like beta-barrel" evidence="18">
    <location>
        <begin position="258"/>
        <end position="693"/>
    </location>
</feature>
<name>A0ABP8HIW2_9BURK</name>
<evidence type="ECO:0000259" key="18">
    <source>
        <dbReference type="Pfam" id="PF00593"/>
    </source>
</evidence>
<keyword evidence="5" id="KW-0410">Iron transport</keyword>